<dbReference type="InterPro" id="IPR016161">
    <property type="entry name" value="Ald_DH/histidinol_DH"/>
</dbReference>
<dbReference type="InterPro" id="IPR015590">
    <property type="entry name" value="Aldehyde_DH_dom"/>
</dbReference>
<sequence>MRIYDKFYINGQWVAPIGNGTDEVINPANGEVSAKVPYGNTEDVNAAVSAAKNAFSSWSQTSAAERAEFLRKIAAEGERRNADLTQTVVDELGMPIQHAAAYQVDPLAIICESYADKAKHMEESKEIGNSVIVQEPIGVCAMINPWNYPIWQMIGKVAPAIAAGCTMVVKAASQTPSHLFMFAEICDAVGLPAGVFNIVHGSGREIGTALSSHPDVDMVTFTGSTAAGVQVTNAAAPAVKRVCLELGGKSPFIITEEADLDAAVDFGINDVMVNTGQTCNAMTRMIVHESVYDKAVELAKFKTEALLVGDPNNPEVFVGPMSSAGQKQTVLDYIDQAVAQGANLVTGGTEMPEGMTTGHYVLPTVFSNVTNDMVIAQEEVFGPVLVMIKYSSVDQAVEIANDTPYGLAASVWAGDKNKATAIARRIRAGQCAINGGDANHEAPFGGYKESGNGREFGMEGLHEYCELKAMQY</sequence>
<gene>
    <name evidence="6" type="ORF">RGQ13_18070</name>
</gene>
<dbReference type="Gene3D" id="3.40.605.10">
    <property type="entry name" value="Aldehyde Dehydrogenase, Chain A, domain 1"/>
    <property type="match status" value="1"/>
</dbReference>
<evidence type="ECO:0000313" key="7">
    <source>
        <dbReference type="Proteomes" id="UP001258994"/>
    </source>
</evidence>
<dbReference type="EMBL" id="CP134145">
    <property type="protein sequence ID" value="WNC72003.1"/>
    <property type="molecule type" value="Genomic_DNA"/>
</dbReference>
<dbReference type="PANTHER" id="PTHR42804">
    <property type="entry name" value="ALDEHYDE DEHYDROGENASE"/>
    <property type="match status" value="1"/>
</dbReference>
<evidence type="ECO:0000256" key="4">
    <source>
        <dbReference type="RuleBase" id="RU003345"/>
    </source>
</evidence>
<accession>A0ABY9TTG6</accession>
<organism evidence="6 7">
    <name type="scientific">Thalassotalea psychrophila</name>
    <dbReference type="NCBI Taxonomy" id="3065647"/>
    <lineage>
        <taxon>Bacteria</taxon>
        <taxon>Pseudomonadati</taxon>
        <taxon>Pseudomonadota</taxon>
        <taxon>Gammaproteobacteria</taxon>
        <taxon>Alteromonadales</taxon>
        <taxon>Colwelliaceae</taxon>
        <taxon>Thalassotalea</taxon>
    </lineage>
</organism>
<proteinExistence type="inferred from homology"/>
<keyword evidence="7" id="KW-1185">Reference proteome</keyword>
<keyword evidence="2 4" id="KW-0560">Oxidoreductase</keyword>
<name>A0ABY9TTG6_9GAMM</name>
<evidence type="ECO:0000256" key="3">
    <source>
        <dbReference type="PROSITE-ProRule" id="PRU10007"/>
    </source>
</evidence>
<dbReference type="SUPFAM" id="SSF53720">
    <property type="entry name" value="ALDH-like"/>
    <property type="match status" value="1"/>
</dbReference>
<evidence type="ECO:0000313" key="6">
    <source>
        <dbReference type="EMBL" id="WNC72003.1"/>
    </source>
</evidence>
<dbReference type="CDD" id="cd07138">
    <property type="entry name" value="ALDH_CddD_SSP0762"/>
    <property type="match status" value="1"/>
</dbReference>
<evidence type="ECO:0000256" key="2">
    <source>
        <dbReference type="ARBA" id="ARBA00023002"/>
    </source>
</evidence>
<dbReference type="Pfam" id="PF00171">
    <property type="entry name" value="Aldedh"/>
    <property type="match status" value="1"/>
</dbReference>
<dbReference type="InterPro" id="IPR016162">
    <property type="entry name" value="Ald_DH_N"/>
</dbReference>
<dbReference type="InterPro" id="IPR029510">
    <property type="entry name" value="Ald_DH_CS_GLU"/>
</dbReference>
<dbReference type="InterPro" id="IPR016163">
    <property type="entry name" value="Ald_DH_C"/>
</dbReference>
<comment type="similarity">
    <text evidence="1 4">Belongs to the aldehyde dehydrogenase family.</text>
</comment>
<feature type="active site" evidence="3">
    <location>
        <position position="245"/>
    </location>
</feature>
<protein>
    <submittedName>
        <fullName evidence="6">Aldehyde dehydrogenase family protein</fullName>
    </submittedName>
</protein>
<dbReference type="Proteomes" id="UP001258994">
    <property type="component" value="Chromosome"/>
</dbReference>
<evidence type="ECO:0000259" key="5">
    <source>
        <dbReference type="Pfam" id="PF00171"/>
    </source>
</evidence>
<dbReference type="PANTHER" id="PTHR42804:SF1">
    <property type="entry name" value="ALDEHYDE DEHYDROGENASE-RELATED"/>
    <property type="match status" value="1"/>
</dbReference>
<reference evidence="7" key="1">
    <citation type="submission" date="2023-09" db="EMBL/GenBank/DDBJ databases">
        <authorList>
            <person name="Li S."/>
            <person name="Li X."/>
            <person name="Zhang C."/>
            <person name="Zhao Z."/>
        </authorList>
    </citation>
    <scope>NUCLEOTIDE SEQUENCE [LARGE SCALE GENOMIC DNA]</scope>
    <source>
        <strain evidence="7">SQ149</strain>
    </source>
</reference>
<dbReference type="PROSITE" id="PS00687">
    <property type="entry name" value="ALDEHYDE_DEHYDR_GLU"/>
    <property type="match status" value="1"/>
</dbReference>
<feature type="domain" description="Aldehyde dehydrogenase" evidence="5">
    <location>
        <begin position="15"/>
        <end position="469"/>
    </location>
</feature>
<dbReference type="RefSeq" id="WP_348391123.1">
    <property type="nucleotide sequence ID" value="NZ_CP134145.1"/>
</dbReference>
<evidence type="ECO:0000256" key="1">
    <source>
        <dbReference type="ARBA" id="ARBA00009986"/>
    </source>
</evidence>
<dbReference type="Gene3D" id="3.40.309.10">
    <property type="entry name" value="Aldehyde Dehydrogenase, Chain A, domain 2"/>
    <property type="match status" value="1"/>
</dbReference>